<dbReference type="CDD" id="cd11286">
    <property type="entry name" value="ADF_cofilin_like"/>
    <property type="match status" value="1"/>
</dbReference>
<evidence type="ECO:0000256" key="1">
    <source>
        <dbReference type="ARBA" id="ARBA00006844"/>
    </source>
</evidence>
<dbReference type="PANTHER" id="PTHR11913">
    <property type="entry name" value="COFILIN-RELATED"/>
    <property type="match status" value="1"/>
</dbReference>
<keyword evidence="2" id="KW-0009">Actin-binding</keyword>
<dbReference type="Gene3D" id="3.40.20.10">
    <property type="entry name" value="Severin"/>
    <property type="match status" value="1"/>
</dbReference>
<dbReference type="GO" id="GO:0003779">
    <property type="term" value="F:actin binding"/>
    <property type="evidence" value="ECO:0007669"/>
    <property type="project" value="UniProtKB-KW"/>
</dbReference>
<dbReference type="Pfam" id="PF00241">
    <property type="entry name" value="Cofilin_ADF"/>
    <property type="match status" value="1"/>
</dbReference>
<feature type="non-terminal residue" evidence="4">
    <location>
        <position position="1"/>
    </location>
</feature>
<dbReference type="EMBL" id="KV894200">
    <property type="protein sequence ID" value="OON18424.1"/>
    <property type="molecule type" value="Genomic_DNA"/>
</dbReference>
<evidence type="ECO:0000259" key="3">
    <source>
        <dbReference type="PROSITE" id="PS51263"/>
    </source>
</evidence>
<feature type="non-terminal residue" evidence="4">
    <location>
        <position position="164"/>
    </location>
</feature>
<evidence type="ECO:0000256" key="2">
    <source>
        <dbReference type="ARBA" id="ARBA00023203"/>
    </source>
</evidence>
<protein>
    <submittedName>
        <fullName evidence="4">Cofilin/tropomyosin-type actin-binding protein</fullName>
    </submittedName>
</protein>
<accession>A0A1S8WVH0</accession>
<dbReference type="SMART" id="SM00102">
    <property type="entry name" value="ADF"/>
    <property type="match status" value="1"/>
</dbReference>
<dbReference type="InterPro" id="IPR002108">
    <property type="entry name" value="ADF-H"/>
</dbReference>
<dbReference type="AlphaFoldDB" id="A0A1S8WVH0"/>
<dbReference type="InterPro" id="IPR029006">
    <property type="entry name" value="ADF-H/Gelsolin-like_dom_sf"/>
</dbReference>
<dbReference type="SUPFAM" id="SSF55753">
    <property type="entry name" value="Actin depolymerizing proteins"/>
    <property type="match status" value="1"/>
</dbReference>
<organism evidence="4 5">
    <name type="scientific">Opisthorchis viverrini</name>
    <name type="common">Southeast Asian liver fluke</name>
    <dbReference type="NCBI Taxonomy" id="6198"/>
    <lineage>
        <taxon>Eukaryota</taxon>
        <taxon>Metazoa</taxon>
        <taxon>Spiralia</taxon>
        <taxon>Lophotrochozoa</taxon>
        <taxon>Platyhelminthes</taxon>
        <taxon>Trematoda</taxon>
        <taxon>Digenea</taxon>
        <taxon>Opisthorchiida</taxon>
        <taxon>Opisthorchiata</taxon>
        <taxon>Opisthorchiidae</taxon>
        <taxon>Opisthorchis</taxon>
    </lineage>
</organism>
<dbReference type="GO" id="GO:0015629">
    <property type="term" value="C:actin cytoskeleton"/>
    <property type="evidence" value="ECO:0007669"/>
    <property type="project" value="InterPro"/>
</dbReference>
<reference evidence="4 5" key="1">
    <citation type="submission" date="2015-03" db="EMBL/GenBank/DDBJ databases">
        <title>Draft genome of the nematode, Opisthorchis viverrini.</title>
        <authorList>
            <person name="Mitreva M."/>
        </authorList>
    </citation>
    <scope>NUCLEOTIDE SEQUENCE [LARGE SCALE GENOMIC DNA]</scope>
    <source>
        <strain evidence="4">Khon Kaen</strain>
    </source>
</reference>
<proteinExistence type="inferred from homology"/>
<name>A0A1S8WVH0_OPIVI</name>
<evidence type="ECO:0000313" key="5">
    <source>
        <dbReference type="Proteomes" id="UP000243686"/>
    </source>
</evidence>
<dbReference type="PROSITE" id="PS51263">
    <property type="entry name" value="ADF_H"/>
    <property type="match status" value="1"/>
</dbReference>
<sequence length="164" mass="18838">PTLARLPVQLSCRNGKRQFSSLLTLTVEQASGIKCSESCIDAYNDLKFRKDCRYILFHIFDDKEIRVCHKAERSATYDDFIRDLIAARAKGEARYAVFDYEAPGKLPSLIFITWTPSDLDIRAKMIYAASKDAIKGKLVGLKNYLDAHDLEDLREEELYKRCHP</sequence>
<dbReference type="GO" id="GO:0030042">
    <property type="term" value="P:actin filament depolymerization"/>
    <property type="evidence" value="ECO:0007669"/>
    <property type="project" value="InterPro"/>
</dbReference>
<gene>
    <name evidence="4" type="ORF">X801_05722</name>
</gene>
<evidence type="ECO:0000313" key="4">
    <source>
        <dbReference type="EMBL" id="OON18424.1"/>
    </source>
</evidence>
<feature type="domain" description="ADF-H" evidence="3">
    <location>
        <begin position="30"/>
        <end position="163"/>
    </location>
</feature>
<dbReference type="Proteomes" id="UP000243686">
    <property type="component" value="Unassembled WGS sequence"/>
</dbReference>
<dbReference type="InterPro" id="IPR017904">
    <property type="entry name" value="ADF/Cofilin"/>
</dbReference>
<comment type="similarity">
    <text evidence="1">Belongs to the actin-binding proteins ADF family.</text>
</comment>
<keyword evidence="5" id="KW-1185">Reference proteome</keyword>